<name>A0A1N7PLQ5_9BACL</name>
<dbReference type="AlphaFoldDB" id="A0A1N7PLQ5"/>
<sequence length="286" mass="31968">MENLRAVYVNTFAEGSRSTDPIQLSVDELKMAARGWKRAKTVIHVHLLGMQQKLVDGTTRDILVGDIGPAKVMLPVDPEYSALEDGEDPMSLTDRWICGIVEDFDLQDEGDSTILLNRKKGLERLRELNAERVSKPGNRAIGVIVGIRRGAYVLNVGGYTALMPKAWYDWDDSKRDQGTIGEEFPVQIQPSKVEDRIVVSRCHLMENPNVPSSLRFDRGTILRATVAFIRNGLIRAEVYPGFLVSVDPVILRQIPKPGDRITVRILGQNKNGYYGMMVDHQPQSVG</sequence>
<protein>
    <recommendedName>
        <fullName evidence="3">Small subunit ribosomal protein S1</fullName>
    </recommendedName>
</protein>
<proteinExistence type="predicted"/>
<keyword evidence="2" id="KW-1185">Reference proteome</keyword>
<dbReference type="Proteomes" id="UP000186156">
    <property type="component" value="Unassembled WGS sequence"/>
</dbReference>
<accession>A0A1N7PLQ5</accession>
<reference evidence="2" key="1">
    <citation type="submission" date="2017-01" db="EMBL/GenBank/DDBJ databases">
        <authorList>
            <person name="Varghese N."/>
            <person name="Submissions S."/>
        </authorList>
    </citation>
    <scope>NUCLEOTIDE SEQUENCE [LARGE SCALE GENOMIC DNA]</scope>
    <source>
        <strain evidence="2">DSM 16176</strain>
    </source>
</reference>
<evidence type="ECO:0000313" key="2">
    <source>
        <dbReference type="Proteomes" id="UP000186156"/>
    </source>
</evidence>
<dbReference type="EMBL" id="FTOO01000014">
    <property type="protein sequence ID" value="SIT11309.1"/>
    <property type="molecule type" value="Genomic_DNA"/>
</dbReference>
<dbReference type="STRING" id="252246.SAMN05421799_11460"/>
<dbReference type="RefSeq" id="WP_015759745.1">
    <property type="nucleotide sequence ID" value="NZ_FTOO01000014.1"/>
</dbReference>
<organism evidence="1 2">
    <name type="scientific">Alicyclobacillus vulcanalis</name>
    <dbReference type="NCBI Taxonomy" id="252246"/>
    <lineage>
        <taxon>Bacteria</taxon>
        <taxon>Bacillati</taxon>
        <taxon>Bacillota</taxon>
        <taxon>Bacilli</taxon>
        <taxon>Bacillales</taxon>
        <taxon>Alicyclobacillaceae</taxon>
        <taxon>Alicyclobacillus</taxon>
    </lineage>
</organism>
<evidence type="ECO:0000313" key="1">
    <source>
        <dbReference type="EMBL" id="SIT11309.1"/>
    </source>
</evidence>
<dbReference type="OrthoDB" id="2372400at2"/>
<evidence type="ECO:0008006" key="3">
    <source>
        <dbReference type="Google" id="ProtNLM"/>
    </source>
</evidence>
<gene>
    <name evidence="1" type="ORF">SAMN05421799_11460</name>
</gene>